<keyword evidence="4" id="KW-1185">Reference proteome</keyword>
<dbReference type="GO" id="GO:0003677">
    <property type="term" value="F:DNA binding"/>
    <property type="evidence" value="ECO:0007669"/>
    <property type="project" value="InterPro"/>
</dbReference>
<dbReference type="CDD" id="cd00093">
    <property type="entry name" value="HTH_XRE"/>
    <property type="match status" value="1"/>
</dbReference>
<evidence type="ECO:0000256" key="2">
    <source>
        <dbReference type="SAM" id="Phobius"/>
    </source>
</evidence>
<dbReference type="Proteomes" id="UP000566813">
    <property type="component" value="Unassembled WGS sequence"/>
</dbReference>
<dbReference type="InterPro" id="IPR001387">
    <property type="entry name" value="Cro/C1-type_HTH"/>
</dbReference>
<keyword evidence="2" id="KW-0812">Transmembrane</keyword>
<sequence length="202" mass="21202">MADDFDQQALAPNPGVGPRLKAARESADLSLAQMADRTKIPARMLLLMEAGDFAALPARTYATGFTRTYAKALGLDADSYVAAVRQELGYGEPVDRYVPQAFEPGDPSRIPSARFAWLAALAALIVFAVGLFFWRSYYAPAASLPPLQPEPTATAAPPPVALPPAPLPTDVATDGATEEATAAAAPSATAQRRSAPRPARPA</sequence>
<name>A0A7X1KML9_9SPHN</name>
<dbReference type="InterPro" id="IPR010982">
    <property type="entry name" value="Lambda_DNA-bd_dom_sf"/>
</dbReference>
<dbReference type="AlphaFoldDB" id="A0A7X1KML9"/>
<dbReference type="Pfam" id="PF13413">
    <property type="entry name" value="HTH_25"/>
    <property type="match status" value="1"/>
</dbReference>
<feature type="region of interest" description="Disordered" evidence="1">
    <location>
        <begin position="1"/>
        <end position="20"/>
    </location>
</feature>
<dbReference type="SUPFAM" id="SSF47413">
    <property type="entry name" value="lambda repressor-like DNA-binding domains"/>
    <property type="match status" value="1"/>
</dbReference>
<feature type="non-terminal residue" evidence="3">
    <location>
        <position position="202"/>
    </location>
</feature>
<dbReference type="PANTHER" id="PTHR34475:SF1">
    <property type="entry name" value="CYTOSKELETON PROTEIN RODZ"/>
    <property type="match status" value="1"/>
</dbReference>
<comment type="caution">
    <text evidence="3">The sequence shown here is derived from an EMBL/GenBank/DDBJ whole genome shotgun (WGS) entry which is preliminary data.</text>
</comment>
<reference evidence="3 4" key="1">
    <citation type="submission" date="2020-08" db="EMBL/GenBank/DDBJ databases">
        <title>The genome sequence of type strain Novosphingobium flavum NBRC 111647.</title>
        <authorList>
            <person name="Liu Y."/>
        </authorList>
    </citation>
    <scope>NUCLEOTIDE SEQUENCE [LARGE SCALE GENOMIC DNA]</scope>
    <source>
        <strain evidence="3 4">NBRC 111647</strain>
    </source>
</reference>
<accession>A0A7X1KML9</accession>
<feature type="region of interest" description="Disordered" evidence="1">
    <location>
        <begin position="150"/>
        <end position="202"/>
    </location>
</feature>
<keyword evidence="2" id="KW-0472">Membrane</keyword>
<proteinExistence type="predicted"/>
<protein>
    <submittedName>
        <fullName evidence="3">Helix-turn-helix domain-containing protein</fullName>
    </submittedName>
</protein>
<dbReference type="InterPro" id="IPR050400">
    <property type="entry name" value="Bact_Cytoskel_RodZ"/>
</dbReference>
<organism evidence="3 4">
    <name type="scientific">Novosphingobium flavum</name>
    <dbReference type="NCBI Taxonomy" id="1778672"/>
    <lineage>
        <taxon>Bacteria</taxon>
        <taxon>Pseudomonadati</taxon>
        <taxon>Pseudomonadota</taxon>
        <taxon>Alphaproteobacteria</taxon>
        <taxon>Sphingomonadales</taxon>
        <taxon>Sphingomonadaceae</taxon>
        <taxon>Novosphingobium</taxon>
    </lineage>
</organism>
<gene>
    <name evidence="3" type="ORF">H7F51_14680</name>
</gene>
<dbReference type="RefSeq" id="WP_185665066.1">
    <property type="nucleotide sequence ID" value="NZ_JACLAW010000012.1"/>
</dbReference>
<dbReference type="Gene3D" id="1.10.260.40">
    <property type="entry name" value="lambda repressor-like DNA-binding domains"/>
    <property type="match status" value="1"/>
</dbReference>
<evidence type="ECO:0000313" key="4">
    <source>
        <dbReference type="Proteomes" id="UP000566813"/>
    </source>
</evidence>
<evidence type="ECO:0000313" key="3">
    <source>
        <dbReference type="EMBL" id="MBC2666762.1"/>
    </source>
</evidence>
<feature type="compositionally biased region" description="Low complexity" evidence="1">
    <location>
        <begin position="168"/>
        <end position="202"/>
    </location>
</feature>
<dbReference type="EMBL" id="JACLAW010000012">
    <property type="protein sequence ID" value="MBC2666762.1"/>
    <property type="molecule type" value="Genomic_DNA"/>
</dbReference>
<keyword evidence="2" id="KW-1133">Transmembrane helix</keyword>
<evidence type="ECO:0000256" key="1">
    <source>
        <dbReference type="SAM" id="MobiDB-lite"/>
    </source>
</evidence>
<feature type="compositionally biased region" description="Pro residues" evidence="1">
    <location>
        <begin position="156"/>
        <end position="167"/>
    </location>
</feature>
<dbReference type="PANTHER" id="PTHR34475">
    <property type="match status" value="1"/>
</dbReference>
<feature type="transmembrane region" description="Helical" evidence="2">
    <location>
        <begin position="115"/>
        <end position="134"/>
    </location>
</feature>